<organism evidence="1 2">
    <name type="scientific">Evansella tamaricis</name>
    <dbReference type="NCBI Taxonomy" id="2069301"/>
    <lineage>
        <taxon>Bacteria</taxon>
        <taxon>Bacillati</taxon>
        <taxon>Bacillota</taxon>
        <taxon>Bacilli</taxon>
        <taxon>Bacillales</taxon>
        <taxon>Bacillaceae</taxon>
        <taxon>Evansella</taxon>
    </lineage>
</organism>
<evidence type="ECO:0008006" key="3">
    <source>
        <dbReference type="Google" id="ProtNLM"/>
    </source>
</evidence>
<dbReference type="RefSeq" id="WP_217065955.1">
    <property type="nucleotide sequence ID" value="NZ_JAHQCS010000088.1"/>
</dbReference>
<reference evidence="1 2" key="1">
    <citation type="submission" date="2021-06" db="EMBL/GenBank/DDBJ databases">
        <title>Bacillus sp. RD4P76, an endophyte from a halophyte.</title>
        <authorList>
            <person name="Sun J.-Q."/>
        </authorList>
    </citation>
    <scope>NUCLEOTIDE SEQUENCE [LARGE SCALE GENOMIC DNA]</scope>
    <source>
        <strain evidence="1 2">CGMCC 1.15917</strain>
    </source>
</reference>
<dbReference type="EMBL" id="JAHQCS010000088">
    <property type="protein sequence ID" value="MBU9711868.1"/>
    <property type="molecule type" value="Genomic_DNA"/>
</dbReference>
<name>A0ABS6JDW8_9BACI</name>
<proteinExistence type="predicted"/>
<protein>
    <recommendedName>
        <fullName evidence="3">Uridine kinase</fullName>
    </recommendedName>
</protein>
<dbReference type="Proteomes" id="UP000784880">
    <property type="component" value="Unassembled WGS sequence"/>
</dbReference>
<sequence length="184" mass="20994">MKTEKKPLVIAIASVSGGGKTTITNYLNDKLNNSKVISFDDYDFEGPYDIIDWIDKGANYNEWNLDPLIQNIKLSLTEPLDYILLDYPFGYKHTKTSILIDLAIYIDTPLDIAMARRLIRDFKNSSTENILSDMKNYVLRGRRGYLEMLKTIKPNSDIIVDGTLSISKITDEIYDRILANDSIT</sequence>
<dbReference type="NCBIfam" id="NF006085">
    <property type="entry name" value="PRK08233.1"/>
    <property type="match status" value="1"/>
</dbReference>
<accession>A0ABS6JDW8</accession>
<keyword evidence="2" id="KW-1185">Reference proteome</keyword>
<comment type="caution">
    <text evidence="1">The sequence shown here is derived from an EMBL/GenBank/DDBJ whole genome shotgun (WGS) entry which is preliminary data.</text>
</comment>
<gene>
    <name evidence="1" type="ORF">KS419_08975</name>
</gene>
<evidence type="ECO:0000313" key="2">
    <source>
        <dbReference type="Proteomes" id="UP000784880"/>
    </source>
</evidence>
<evidence type="ECO:0000313" key="1">
    <source>
        <dbReference type="EMBL" id="MBU9711868.1"/>
    </source>
</evidence>